<dbReference type="AlphaFoldDB" id="A0A5N1IR91"/>
<evidence type="ECO:0000313" key="1">
    <source>
        <dbReference type="EMBL" id="KAA9332685.1"/>
    </source>
</evidence>
<accession>A0A5N1IR91</accession>
<protein>
    <submittedName>
        <fullName evidence="1">Uncharacterized protein</fullName>
    </submittedName>
</protein>
<sequence length="251" mass="29735">MHLVPFKKNKFSSAYNLNMLFHKNKTYIMDNHLAAGWCWLQRINIDKQYNLLHIDRHYDLLHNHLDSWVDLIEEKGLNLSAYSIDQLVDFKSKEVNSISGVQFPLFRYDNYIPILNRIYPNLFAERIFATHKNGEKFDEIVINKEVEIWELPNELERLVIKQSRRWIVNLDIDYFFIPNVRNQSYQFLSDEYIISISKQLKKAMKNIEVFTIALSPEFCGKNWDPAMRVCKMITDAMGIELDGLFGKSKFG</sequence>
<organism evidence="1 2">
    <name type="scientific">Adhaeribacter soli</name>
    <dbReference type="NCBI Taxonomy" id="2607655"/>
    <lineage>
        <taxon>Bacteria</taxon>
        <taxon>Pseudomonadati</taxon>
        <taxon>Bacteroidota</taxon>
        <taxon>Cytophagia</taxon>
        <taxon>Cytophagales</taxon>
        <taxon>Hymenobacteraceae</taxon>
        <taxon>Adhaeribacter</taxon>
    </lineage>
</organism>
<keyword evidence="2" id="KW-1185">Reference proteome</keyword>
<evidence type="ECO:0000313" key="2">
    <source>
        <dbReference type="Proteomes" id="UP000326570"/>
    </source>
</evidence>
<name>A0A5N1IR91_9BACT</name>
<reference evidence="1 2" key="1">
    <citation type="submission" date="2019-09" db="EMBL/GenBank/DDBJ databases">
        <title>Genome sequence of Adhaeribacter sp. M2.</title>
        <authorList>
            <person name="Srinivasan S."/>
        </authorList>
    </citation>
    <scope>NUCLEOTIDE SEQUENCE [LARGE SCALE GENOMIC DNA]</scope>
    <source>
        <strain evidence="1 2">M2</strain>
    </source>
</reference>
<gene>
    <name evidence="1" type="ORF">F0P94_11800</name>
</gene>
<dbReference type="Proteomes" id="UP000326570">
    <property type="component" value="Unassembled WGS sequence"/>
</dbReference>
<dbReference type="EMBL" id="VTWT01000006">
    <property type="protein sequence ID" value="KAA9332685.1"/>
    <property type="molecule type" value="Genomic_DNA"/>
</dbReference>
<proteinExistence type="predicted"/>
<comment type="caution">
    <text evidence="1">The sequence shown here is derived from an EMBL/GenBank/DDBJ whole genome shotgun (WGS) entry which is preliminary data.</text>
</comment>